<organism evidence="1 2">
    <name type="scientific">Pyxidicoccus parkwayensis</name>
    <dbReference type="NCBI Taxonomy" id="2813578"/>
    <lineage>
        <taxon>Bacteria</taxon>
        <taxon>Pseudomonadati</taxon>
        <taxon>Myxococcota</taxon>
        <taxon>Myxococcia</taxon>
        <taxon>Myxococcales</taxon>
        <taxon>Cystobacterineae</taxon>
        <taxon>Myxococcaceae</taxon>
        <taxon>Pyxidicoccus</taxon>
    </lineage>
</organism>
<sequence length="146" mass="16466">MYSLETYANRNYHPRVDKDGSRRGLDQYHAFKHGSKPVWWTDDVPCAATTFAVYENVPGKRDDALLFGEEQLVILSPSGVWAVRFEDIERMGSLAKKPVSLAVRVVLRSGAVAEIPAYAPTGVAFDLYRFLLSALRREHLRNPSRA</sequence>
<reference evidence="1 2" key="1">
    <citation type="submission" date="2021-02" db="EMBL/GenBank/DDBJ databases">
        <title>De Novo genome assembly of isolated myxobacteria.</title>
        <authorList>
            <person name="Stevens D.C."/>
        </authorList>
    </citation>
    <scope>NUCLEOTIDE SEQUENCE [LARGE SCALE GENOMIC DNA]</scope>
    <source>
        <strain evidence="2">SCPEA02</strain>
    </source>
</reference>
<keyword evidence="2" id="KW-1185">Reference proteome</keyword>
<evidence type="ECO:0000313" key="2">
    <source>
        <dbReference type="Proteomes" id="UP000662747"/>
    </source>
</evidence>
<dbReference type="Proteomes" id="UP000662747">
    <property type="component" value="Chromosome"/>
</dbReference>
<proteinExistence type="predicted"/>
<name>A0ABX7NMI1_9BACT</name>
<protein>
    <submittedName>
        <fullName evidence="1">Uncharacterized protein</fullName>
    </submittedName>
</protein>
<dbReference type="RefSeq" id="WP_206720192.1">
    <property type="nucleotide sequence ID" value="NZ_CP071090.1"/>
</dbReference>
<evidence type="ECO:0000313" key="1">
    <source>
        <dbReference type="EMBL" id="QSQ18601.1"/>
    </source>
</evidence>
<dbReference type="EMBL" id="CP071090">
    <property type="protein sequence ID" value="QSQ18601.1"/>
    <property type="molecule type" value="Genomic_DNA"/>
</dbReference>
<gene>
    <name evidence="1" type="ORF">JY651_24850</name>
</gene>
<accession>A0ABX7NMI1</accession>